<evidence type="ECO:0000256" key="3">
    <source>
        <dbReference type="ARBA" id="ARBA00022448"/>
    </source>
</evidence>
<reference evidence="9" key="1">
    <citation type="submission" date="2005-08" db="EMBL/GenBank/DDBJ databases">
        <title>Complete sequence of Pelodictyon luteolum DSM 273.</title>
        <authorList>
            <consortium name="US DOE Joint Genome Institute"/>
            <person name="Copeland A."/>
            <person name="Lucas S."/>
            <person name="Lapidus A."/>
            <person name="Barry K."/>
            <person name="Detter J.C."/>
            <person name="Glavina T."/>
            <person name="Hammon N."/>
            <person name="Israni S."/>
            <person name="Pitluck S."/>
            <person name="Bryant D."/>
            <person name="Schmutz J."/>
            <person name="Larimer F."/>
            <person name="Land M."/>
            <person name="Kyrpides N."/>
            <person name="Ivanova N."/>
            <person name="Richardson P."/>
        </authorList>
    </citation>
    <scope>NUCLEOTIDE SEQUENCE [LARGE SCALE GENOMIC DNA]</scope>
    <source>
        <strain evidence="9">DSM 273 / BCRC 81028 / 2530</strain>
    </source>
</reference>
<dbReference type="InterPro" id="IPR003423">
    <property type="entry name" value="OMP_efflux"/>
</dbReference>
<accession>Q3B521</accession>
<dbReference type="STRING" id="319225.Plut_0682"/>
<dbReference type="GO" id="GO:0015288">
    <property type="term" value="F:porin activity"/>
    <property type="evidence" value="ECO:0007669"/>
    <property type="project" value="TreeGrafter"/>
</dbReference>
<dbReference type="Pfam" id="PF02321">
    <property type="entry name" value="OEP"/>
    <property type="match status" value="2"/>
</dbReference>
<name>Q3B521_CHLL3</name>
<dbReference type="GO" id="GO:0009279">
    <property type="term" value="C:cell outer membrane"/>
    <property type="evidence" value="ECO:0007669"/>
    <property type="project" value="UniProtKB-SubCell"/>
</dbReference>
<dbReference type="EMBL" id="CP000096">
    <property type="protein sequence ID" value="ABB23560.1"/>
    <property type="molecule type" value="Genomic_DNA"/>
</dbReference>
<evidence type="ECO:0000256" key="2">
    <source>
        <dbReference type="ARBA" id="ARBA00007613"/>
    </source>
</evidence>
<evidence type="ECO:0000256" key="7">
    <source>
        <dbReference type="ARBA" id="ARBA00023237"/>
    </source>
</evidence>
<dbReference type="GO" id="GO:1990281">
    <property type="term" value="C:efflux pump complex"/>
    <property type="evidence" value="ECO:0007669"/>
    <property type="project" value="TreeGrafter"/>
</dbReference>
<dbReference type="Proteomes" id="UP000002709">
    <property type="component" value="Chromosome"/>
</dbReference>
<keyword evidence="9" id="KW-1185">Reference proteome</keyword>
<evidence type="ECO:0000256" key="5">
    <source>
        <dbReference type="ARBA" id="ARBA00022692"/>
    </source>
</evidence>
<evidence type="ECO:0000313" key="9">
    <source>
        <dbReference type="Proteomes" id="UP000002709"/>
    </source>
</evidence>
<keyword evidence="5" id="KW-0812">Transmembrane</keyword>
<keyword evidence="4" id="KW-1134">Transmembrane beta strand</keyword>
<dbReference type="InterPro" id="IPR051906">
    <property type="entry name" value="TolC-like"/>
</dbReference>
<dbReference type="PANTHER" id="PTHR30026:SF20">
    <property type="entry name" value="OUTER MEMBRANE PROTEIN TOLC"/>
    <property type="match status" value="1"/>
</dbReference>
<dbReference type="PANTHER" id="PTHR30026">
    <property type="entry name" value="OUTER MEMBRANE PROTEIN TOLC"/>
    <property type="match status" value="1"/>
</dbReference>
<protein>
    <submittedName>
        <fullName evidence="8">Outer membrane protein-like protein</fullName>
    </submittedName>
</protein>
<dbReference type="GO" id="GO:0015562">
    <property type="term" value="F:efflux transmembrane transporter activity"/>
    <property type="evidence" value="ECO:0007669"/>
    <property type="project" value="InterPro"/>
</dbReference>
<keyword evidence="3" id="KW-0813">Transport</keyword>
<comment type="similarity">
    <text evidence="2">Belongs to the outer membrane factor (OMF) (TC 1.B.17) family.</text>
</comment>
<dbReference type="eggNOG" id="COG1538">
    <property type="taxonomic scope" value="Bacteria"/>
</dbReference>
<gene>
    <name evidence="8" type="ordered locus">Plut_0682</name>
</gene>
<evidence type="ECO:0000313" key="8">
    <source>
        <dbReference type="EMBL" id="ABB23560.1"/>
    </source>
</evidence>
<dbReference type="OrthoDB" id="9813458at2"/>
<evidence type="ECO:0000256" key="6">
    <source>
        <dbReference type="ARBA" id="ARBA00023136"/>
    </source>
</evidence>
<dbReference type="Gene3D" id="1.20.1600.10">
    <property type="entry name" value="Outer membrane efflux proteins (OEP)"/>
    <property type="match status" value="1"/>
</dbReference>
<keyword evidence="6" id="KW-0472">Membrane</keyword>
<evidence type="ECO:0000256" key="1">
    <source>
        <dbReference type="ARBA" id="ARBA00004442"/>
    </source>
</evidence>
<evidence type="ECO:0000256" key="4">
    <source>
        <dbReference type="ARBA" id="ARBA00022452"/>
    </source>
</evidence>
<organism evidence="8 9">
    <name type="scientific">Chlorobium luteolum (strain DSM 273 / BCRC 81028 / 2530)</name>
    <name type="common">Pelodictyon luteolum</name>
    <dbReference type="NCBI Taxonomy" id="319225"/>
    <lineage>
        <taxon>Bacteria</taxon>
        <taxon>Pseudomonadati</taxon>
        <taxon>Chlorobiota</taxon>
        <taxon>Chlorobiia</taxon>
        <taxon>Chlorobiales</taxon>
        <taxon>Chlorobiaceae</taxon>
        <taxon>Chlorobium/Pelodictyon group</taxon>
        <taxon>Pelodictyon</taxon>
    </lineage>
</organism>
<sequence length="443" mass="49341">MMRARTVIMMLFLLPVMNDAEGSGRQLDLRQAWTMASSYDARYRVAQADYQMQRKEVPKALSGYLPNIYVQASRGRRGTIRELTDPNDRKFYSSKSYGVYLSQSVVDIQTIAAYKGAVALEGKSAMVLENEKGNLMARTIEAYCNALFSQEAISVSRSLVALSQEEVARAVKASEQGVGTVIAIDEARAKYEASLAEEQKGLNSHEHNLRELEKLTGVYAGKLAPLSPVLDQKPIALKTEDEWIAAALKMSPEMGAVKKDLDMARWQTAKTRAGGYPTLDLVASWSYSANDTDYNLNEIYDTYAVSLQLKVPIYSGGYVMSSVSQSKMGQLKAQENFSWKERQIVSDVRKYYRGLQSLSMLINANKRTVDARNTLLKSKQKGLLSGVATRMDVLDARQQLRTSELELSKSRFQYILNLVMLEKTAGMLGSDDIVCLASGRTSR</sequence>
<dbReference type="HOGENOM" id="CLU_012817_0_2_10"/>
<keyword evidence="7" id="KW-0998">Cell outer membrane</keyword>
<dbReference type="AlphaFoldDB" id="Q3B521"/>
<comment type="subcellular location">
    <subcellularLocation>
        <location evidence="1">Cell outer membrane</location>
    </subcellularLocation>
</comment>
<dbReference type="SUPFAM" id="SSF56954">
    <property type="entry name" value="Outer membrane efflux proteins (OEP)"/>
    <property type="match status" value="1"/>
</dbReference>
<dbReference type="KEGG" id="plt:Plut_0682"/>
<proteinExistence type="inferred from homology"/>